<proteinExistence type="inferred from homology"/>
<dbReference type="InterPro" id="IPR045058">
    <property type="entry name" value="GIMA/IAN/Toc"/>
</dbReference>
<keyword evidence="3" id="KW-0342">GTP-binding</keyword>
<evidence type="ECO:0000256" key="4">
    <source>
        <dbReference type="SAM" id="MobiDB-lite"/>
    </source>
</evidence>
<evidence type="ECO:0000313" key="7">
    <source>
        <dbReference type="RefSeq" id="XP_019624508.1"/>
    </source>
</evidence>
<dbReference type="FunFam" id="3.40.50.300:FF:000840">
    <property type="entry name" value="Immune-associated nucleotide-binding protein 9"/>
    <property type="match status" value="1"/>
</dbReference>
<sequence length="762" mass="85295">MPIIVELYSKVMPNVTTSEDLVTYSIAREILSKTERMKLTNEIIKLICQVKDSVTTATELLNTATAVERLQELGPKVCNVMPGSVIFHVRCYDLSSLAKVWFEHRNGKLAITLRESLLTEEILQLIGEDIETTVETTIHPDDFKRSLMYLLRGRHTTAIAEYPVFMAGRQPMLLASTSLDALHLITNRLHSTKVAMEQLGPIWQVAWQLARERQDLQRKLKDQALKAMETRGDQKERKATSQDQGYTAHQPVETTQKDIKQYEAIATSTSTQQQTTFLLVGCKGNGKSHTGNTILGQEVFKVTRRGGTETSSLCSSSHEVDGVSRKVTVVDTPGVSQEMTESEFEELVRAVKMVPEGFDAICLVWDYNNSDRNEDKEVQVFQSLHRLFGDGLSEHIVILVTHAQQEDIPEFIESLTVNMKAIAEKANTVIAIDNKLKGESSCQLLLQHCPTIDTKYTSSDLSSECQIPPHADLHMVLIGKSGVGKSSTGNSIIGKEVFKVATVAASVTTKCNFHIRAFKNADSKLSVLDTPGLFATHTSPNNEEIQKMIEELCKMLTVFYDGIHALILVISGMSRFTEEDNNTLKIVQQIFGERFLDHTIVLITGKDGLKSSKEEYLESTPPTLRDILNKCQERCIFFDNVTKDATVRRKQLAKLVTVAQEAVKEKNGPYTGQGAQEPLFEEGEKMMNRIISNLSKEMPKDVQGPDNSGGGETKHPQHAEVLRSENLIDRARQYAASDEHEEYHLTTTAKSFFQTIKHIFLF</sequence>
<dbReference type="PANTHER" id="PTHR10903">
    <property type="entry name" value="GTPASE, IMAP FAMILY MEMBER-RELATED"/>
    <property type="match status" value="1"/>
</dbReference>
<comment type="similarity">
    <text evidence="1">Belongs to the TRAFAC class TrmE-Era-EngA-EngB-Septin-like GTPase superfamily. AIG1/Toc34/Toc159-like paraseptin GTPase family. IAN subfamily.</text>
</comment>
<dbReference type="SUPFAM" id="SSF52540">
    <property type="entry name" value="P-loop containing nucleoside triphosphate hydrolases"/>
    <property type="match status" value="2"/>
</dbReference>
<accession>A0A6P4YJ90</accession>
<dbReference type="AlphaFoldDB" id="A0A6P4YJ90"/>
<feature type="region of interest" description="Disordered" evidence="4">
    <location>
        <begin position="696"/>
        <end position="726"/>
    </location>
</feature>
<evidence type="ECO:0000313" key="6">
    <source>
        <dbReference type="Proteomes" id="UP000515135"/>
    </source>
</evidence>
<feature type="compositionally biased region" description="Basic and acidic residues" evidence="4">
    <location>
        <begin position="227"/>
        <end position="240"/>
    </location>
</feature>
<dbReference type="PANTHER" id="PTHR10903:SF184">
    <property type="entry name" value="GTP-BINDING PROTEIN A"/>
    <property type="match status" value="1"/>
</dbReference>
<name>A0A6P4YJ90_BRABE</name>
<evidence type="ECO:0000256" key="3">
    <source>
        <dbReference type="ARBA" id="ARBA00023134"/>
    </source>
</evidence>
<keyword evidence="6" id="KW-1185">Reference proteome</keyword>
<dbReference type="GeneID" id="109470168"/>
<feature type="domain" description="AIG1-type G" evidence="5">
    <location>
        <begin position="470"/>
        <end position="684"/>
    </location>
</feature>
<dbReference type="Pfam" id="PF04548">
    <property type="entry name" value="AIG1"/>
    <property type="match status" value="2"/>
</dbReference>
<feature type="domain" description="AIG1-type G" evidence="5">
    <location>
        <begin position="272"/>
        <end position="466"/>
    </location>
</feature>
<dbReference type="InterPro" id="IPR027417">
    <property type="entry name" value="P-loop_NTPase"/>
</dbReference>
<dbReference type="GO" id="GO:0005525">
    <property type="term" value="F:GTP binding"/>
    <property type="evidence" value="ECO:0007669"/>
    <property type="project" value="UniProtKB-KW"/>
</dbReference>
<protein>
    <submittedName>
        <fullName evidence="7">GTPase IMAP family member 8-like</fullName>
    </submittedName>
</protein>
<dbReference type="RefSeq" id="XP_019624508.1">
    <property type="nucleotide sequence ID" value="XM_019768949.1"/>
</dbReference>
<gene>
    <name evidence="7" type="primary">LOC109470168</name>
</gene>
<reference evidence="7" key="1">
    <citation type="submission" date="2025-08" db="UniProtKB">
        <authorList>
            <consortium name="RefSeq"/>
        </authorList>
    </citation>
    <scope>IDENTIFICATION</scope>
    <source>
        <tissue evidence="7">Gonad</tissue>
    </source>
</reference>
<dbReference type="Proteomes" id="UP000515135">
    <property type="component" value="Unplaced"/>
</dbReference>
<evidence type="ECO:0000256" key="2">
    <source>
        <dbReference type="ARBA" id="ARBA00022741"/>
    </source>
</evidence>
<evidence type="ECO:0000256" key="1">
    <source>
        <dbReference type="ARBA" id="ARBA00008535"/>
    </source>
</evidence>
<organism evidence="6 7">
    <name type="scientific">Branchiostoma belcheri</name>
    <name type="common">Amphioxus</name>
    <dbReference type="NCBI Taxonomy" id="7741"/>
    <lineage>
        <taxon>Eukaryota</taxon>
        <taxon>Metazoa</taxon>
        <taxon>Chordata</taxon>
        <taxon>Cephalochordata</taxon>
        <taxon>Leptocardii</taxon>
        <taxon>Amphioxiformes</taxon>
        <taxon>Branchiostomatidae</taxon>
        <taxon>Branchiostoma</taxon>
    </lineage>
</organism>
<keyword evidence="2" id="KW-0547">Nucleotide-binding</keyword>
<dbReference type="PROSITE" id="PS51720">
    <property type="entry name" value="G_AIG1"/>
    <property type="match status" value="2"/>
</dbReference>
<evidence type="ECO:0000259" key="5">
    <source>
        <dbReference type="PROSITE" id="PS51720"/>
    </source>
</evidence>
<feature type="region of interest" description="Disordered" evidence="4">
    <location>
        <begin position="227"/>
        <end position="253"/>
    </location>
</feature>
<dbReference type="InterPro" id="IPR006703">
    <property type="entry name" value="G_AIG1"/>
</dbReference>
<dbReference type="OrthoDB" id="5985928at2759"/>
<dbReference type="KEGG" id="bbel:109470168"/>
<feature type="compositionally biased region" description="Basic and acidic residues" evidence="4">
    <location>
        <begin position="712"/>
        <end position="726"/>
    </location>
</feature>
<dbReference type="Gene3D" id="3.40.50.300">
    <property type="entry name" value="P-loop containing nucleotide triphosphate hydrolases"/>
    <property type="match status" value="2"/>
</dbReference>